<organism evidence="1 2">
    <name type="scientific">Papilio xuthus</name>
    <name type="common">Asian swallowtail butterfly</name>
    <dbReference type="NCBI Taxonomy" id="66420"/>
    <lineage>
        <taxon>Eukaryota</taxon>
        <taxon>Metazoa</taxon>
        <taxon>Ecdysozoa</taxon>
        <taxon>Arthropoda</taxon>
        <taxon>Hexapoda</taxon>
        <taxon>Insecta</taxon>
        <taxon>Pterygota</taxon>
        <taxon>Neoptera</taxon>
        <taxon>Endopterygota</taxon>
        <taxon>Lepidoptera</taxon>
        <taxon>Glossata</taxon>
        <taxon>Ditrysia</taxon>
        <taxon>Papilionoidea</taxon>
        <taxon>Papilionidae</taxon>
        <taxon>Papilioninae</taxon>
        <taxon>Papilio</taxon>
    </lineage>
</organism>
<sequence length="92" mass="10275">MTFWCRRVYPMAVSVILIVITCATFEVTSAKGREEPHSYTIDELLSSHYEHKHSDDIGMDPCKAGPHRGARSLPYVKGDYAIVNHAGQVRVG</sequence>
<name>A0A194QC03_PAPXU</name>
<gene>
    <name evidence="1" type="ORF">RR46_02876</name>
</gene>
<evidence type="ECO:0000313" key="2">
    <source>
        <dbReference type="Proteomes" id="UP000053268"/>
    </source>
</evidence>
<dbReference type="Proteomes" id="UP000053268">
    <property type="component" value="Unassembled WGS sequence"/>
</dbReference>
<reference evidence="1 2" key="1">
    <citation type="journal article" date="2015" name="Nat. Commun.">
        <title>Outbred genome sequencing and CRISPR/Cas9 gene editing in butterflies.</title>
        <authorList>
            <person name="Li X."/>
            <person name="Fan D."/>
            <person name="Zhang W."/>
            <person name="Liu G."/>
            <person name="Zhang L."/>
            <person name="Zhao L."/>
            <person name="Fang X."/>
            <person name="Chen L."/>
            <person name="Dong Y."/>
            <person name="Chen Y."/>
            <person name="Ding Y."/>
            <person name="Zhao R."/>
            <person name="Feng M."/>
            <person name="Zhu Y."/>
            <person name="Feng Y."/>
            <person name="Jiang X."/>
            <person name="Zhu D."/>
            <person name="Xiang H."/>
            <person name="Feng X."/>
            <person name="Li S."/>
            <person name="Wang J."/>
            <person name="Zhang G."/>
            <person name="Kronforst M.R."/>
            <person name="Wang W."/>
        </authorList>
    </citation>
    <scope>NUCLEOTIDE SEQUENCE [LARGE SCALE GENOMIC DNA]</scope>
    <source>
        <strain evidence="1">Ya'a_city_454_Px</strain>
        <tissue evidence="1">Whole body</tissue>
    </source>
</reference>
<accession>A0A194QC03</accession>
<dbReference type="EMBL" id="KQ459220">
    <property type="protein sequence ID" value="KPJ02949.1"/>
    <property type="molecule type" value="Genomic_DNA"/>
</dbReference>
<proteinExistence type="predicted"/>
<dbReference type="AlphaFoldDB" id="A0A194QC03"/>
<evidence type="ECO:0000313" key="1">
    <source>
        <dbReference type="EMBL" id="KPJ02949.1"/>
    </source>
</evidence>
<protein>
    <submittedName>
        <fullName evidence="1">Uncharacterized protein</fullName>
    </submittedName>
</protein>
<keyword evidence="2" id="KW-1185">Reference proteome</keyword>